<evidence type="ECO:0000313" key="5">
    <source>
        <dbReference type="EMBL" id="MWV45072.1"/>
    </source>
</evidence>
<keyword evidence="6" id="KW-1185">Reference proteome</keyword>
<dbReference type="InterPro" id="IPR050226">
    <property type="entry name" value="NagZ_Beta-hexosaminidase"/>
</dbReference>
<evidence type="ECO:0000256" key="3">
    <source>
        <dbReference type="ARBA" id="ARBA00023295"/>
    </source>
</evidence>
<dbReference type="SUPFAM" id="SSF51445">
    <property type="entry name" value="(Trans)glycosidases"/>
    <property type="match status" value="1"/>
</dbReference>
<accession>A0A7X3IJE1</accession>
<evidence type="ECO:0000256" key="2">
    <source>
        <dbReference type="ARBA" id="ARBA00022801"/>
    </source>
</evidence>
<dbReference type="GO" id="GO:0009254">
    <property type="term" value="P:peptidoglycan turnover"/>
    <property type="evidence" value="ECO:0007669"/>
    <property type="project" value="TreeGrafter"/>
</dbReference>
<dbReference type="InterPro" id="IPR001764">
    <property type="entry name" value="Glyco_hydro_3_N"/>
</dbReference>
<reference evidence="5 6" key="1">
    <citation type="submission" date="2019-12" db="EMBL/GenBank/DDBJ databases">
        <title>Paenibacillus sp. nov., an endophytic bacterium isolated from the stem of Dendrobium.</title>
        <authorList>
            <person name="Zhao R."/>
        </authorList>
    </citation>
    <scope>NUCLEOTIDE SEQUENCE [LARGE SCALE GENOMIC DNA]</scope>
    <source>
        <strain evidence="5 6">HJL G12</strain>
    </source>
</reference>
<dbReference type="Gene3D" id="3.20.20.300">
    <property type="entry name" value="Glycoside hydrolase, family 3, N-terminal domain"/>
    <property type="match status" value="1"/>
</dbReference>
<dbReference type="EMBL" id="WUBI01000002">
    <property type="protein sequence ID" value="MWV45072.1"/>
    <property type="molecule type" value="Genomic_DNA"/>
</dbReference>
<dbReference type="InterPro" id="IPR036881">
    <property type="entry name" value="Glyco_hydro_3_C_sf"/>
</dbReference>
<comment type="similarity">
    <text evidence="1">Belongs to the glycosyl hydrolase 3 family.</text>
</comment>
<dbReference type="Proteomes" id="UP000460318">
    <property type="component" value="Unassembled WGS sequence"/>
</dbReference>
<dbReference type="PANTHER" id="PTHR30480:SF16">
    <property type="entry name" value="GLYCOSIDE HYDROLASE FAMILY 3 DOMAIN PROTEIN"/>
    <property type="match status" value="1"/>
</dbReference>
<evidence type="ECO:0000313" key="6">
    <source>
        <dbReference type="Proteomes" id="UP000460318"/>
    </source>
</evidence>
<dbReference type="SUPFAM" id="SSF52279">
    <property type="entry name" value="Beta-D-glucan exohydrolase, C-terminal domain"/>
    <property type="match status" value="1"/>
</dbReference>
<evidence type="ECO:0000259" key="4">
    <source>
        <dbReference type="Pfam" id="PF00933"/>
    </source>
</evidence>
<dbReference type="InterPro" id="IPR036962">
    <property type="entry name" value="Glyco_hydro_3_N_sf"/>
</dbReference>
<evidence type="ECO:0000256" key="1">
    <source>
        <dbReference type="ARBA" id="ARBA00005336"/>
    </source>
</evidence>
<dbReference type="Pfam" id="PF00933">
    <property type="entry name" value="Glyco_hydro_3"/>
    <property type="match status" value="1"/>
</dbReference>
<organism evidence="5 6">
    <name type="scientific">Paenibacillus dendrobii</name>
    <dbReference type="NCBI Taxonomy" id="2691084"/>
    <lineage>
        <taxon>Bacteria</taxon>
        <taxon>Bacillati</taxon>
        <taxon>Bacillota</taxon>
        <taxon>Bacilli</taxon>
        <taxon>Bacillales</taxon>
        <taxon>Paenibacillaceae</taxon>
        <taxon>Paenibacillus</taxon>
    </lineage>
</organism>
<gene>
    <name evidence="5" type="primary">nagZ</name>
    <name evidence="5" type="ORF">GRF59_15720</name>
</gene>
<feature type="domain" description="Glycoside hydrolase family 3 N-terminal" evidence="4">
    <location>
        <begin position="8"/>
        <end position="332"/>
    </location>
</feature>
<dbReference type="AlphaFoldDB" id="A0A7X3IJE1"/>
<dbReference type="InterPro" id="IPR017853">
    <property type="entry name" value="GH"/>
</dbReference>
<keyword evidence="2 5" id="KW-0378">Hydrolase</keyword>
<name>A0A7X3IJE1_9BACL</name>
<dbReference type="NCBIfam" id="NF003740">
    <property type="entry name" value="PRK05337.1"/>
    <property type="match status" value="1"/>
</dbReference>
<dbReference type="GO" id="GO:0005975">
    <property type="term" value="P:carbohydrate metabolic process"/>
    <property type="evidence" value="ECO:0007669"/>
    <property type="project" value="InterPro"/>
</dbReference>
<dbReference type="Gene3D" id="3.40.50.1700">
    <property type="entry name" value="Glycoside hydrolase family 3 C-terminal domain"/>
    <property type="match status" value="1"/>
</dbReference>
<keyword evidence="3 5" id="KW-0326">Glycosidase</keyword>
<sequence>MDISKLSLDEKIGQMFICGFHSLVPDDQIRKLIKDYHLGGVIYFRRNIDELEQVASLSSSLQELAADNGDLPLWIAIDQEGGMVARIDHKKMSRIPGNMSLGATDNPEYSYEVSRISAEEMLQLGINMNFAPCLDVNNNPRNPVIGVRSFGENADKVAEHGAAVIRAFQEKGMSAAAKHFPGHGDTSVDSHMGLATVEHDLDRLQQVELKPFIRAIQEDVDVIMTAHVIFPAIETEPIPATLSRSVLNGLLREDLDYKGIIVTDCLEMHAIAKFFGVGEGTVKAVEAGADVVLVSHTLSDQIEAFEALKKAVQSGRISEKTIDLAVERILSLKQKRIASLQTSAKAPVFLERHQKPEVDRLLKEVSLNSVTLVKDQGQLPLETSEPVLVVWPEVRSETQVDEPWTEVVTLGDALSGFMANVEEIRISAEPKQAEIQKVLSAAASCSQVVFATYTAGSSLPEGQRILAEELQKQNHGKLIVASTRNPYDLNDIPAIPAYLCCYENTPYFMESLAAILVGRGQAGGKLPVGLDEPNTVGAS</sequence>
<dbReference type="PANTHER" id="PTHR30480">
    <property type="entry name" value="BETA-HEXOSAMINIDASE-RELATED"/>
    <property type="match status" value="1"/>
</dbReference>
<protein>
    <submittedName>
        <fullName evidence="5">Beta-N-acetylhexosaminidase</fullName>
        <ecNumber evidence="5">3.2.1.52</ecNumber>
    </submittedName>
</protein>
<dbReference type="EC" id="3.2.1.52" evidence="5"/>
<proteinExistence type="inferred from homology"/>
<comment type="caution">
    <text evidence="5">The sequence shown here is derived from an EMBL/GenBank/DDBJ whole genome shotgun (WGS) entry which is preliminary data.</text>
</comment>
<dbReference type="RefSeq" id="WP_160498666.1">
    <property type="nucleotide sequence ID" value="NZ_WUBI01000002.1"/>
</dbReference>
<dbReference type="GO" id="GO:0004563">
    <property type="term" value="F:beta-N-acetylhexosaminidase activity"/>
    <property type="evidence" value="ECO:0007669"/>
    <property type="project" value="UniProtKB-EC"/>
</dbReference>